<keyword evidence="3" id="KW-1185">Reference proteome</keyword>
<feature type="transmembrane region" description="Helical" evidence="1">
    <location>
        <begin position="77"/>
        <end position="93"/>
    </location>
</feature>
<feature type="transmembrane region" description="Helical" evidence="1">
    <location>
        <begin position="99"/>
        <end position="116"/>
    </location>
</feature>
<dbReference type="InterPro" id="IPR045590">
    <property type="entry name" value="DUF6463"/>
</dbReference>
<keyword evidence="1" id="KW-1133">Transmembrane helix</keyword>
<sequence>MCGGILHTVTAALMRQDVWAQILDEGFFNTVTLNPSADRLAVAEAFWFSPGSFGVPLLLLGSPVIRLARRGEPVPGWVGWGVLAWAVLIGLLGRFDAGTMTLLLTGVLLVVGAWTARRTRSEDKP</sequence>
<keyword evidence="1" id="KW-0472">Membrane</keyword>
<accession>A0A1G9TCB9</accession>
<organism evidence="2 3">
    <name type="scientific">Allokutzneria albata</name>
    <name type="common">Kibdelosporangium albatum</name>
    <dbReference type="NCBI Taxonomy" id="211114"/>
    <lineage>
        <taxon>Bacteria</taxon>
        <taxon>Bacillati</taxon>
        <taxon>Actinomycetota</taxon>
        <taxon>Actinomycetes</taxon>
        <taxon>Pseudonocardiales</taxon>
        <taxon>Pseudonocardiaceae</taxon>
        <taxon>Allokutzneria</taxon>
    </lineage>
</organism>
<reference evidence="2 3" key="1">
    <citation type="submission" date="2016-10" db="EMBL/GenBank/DDBJ databases">
        <authorList>
            <person name="de Groot N.N."/>
        </authorList>
    </citation>
    <scope>NUCLEOTIDE SEQUENCE [LARGE SCALE GENOMIC DNA]</scope>
    <source>
        <strain evidence="2 3">DSM 44149</strain>
    </source>
</reference>
<dbReference type="AlphaFoldDB" id="A0A1G9TCB9"/>
<evidence type="ECO:0000313" key="3">
    <source>
        <dbReference type="Proteomes" id="UP000183376"/>
    </source>
</evidence>
<feature type="transmembrane region" description="Helical" evidence="1">
    <location>
        <begin position="44"/>
        <end position="65"/>
    </location>
</feature>
<dbReference type="Proteomes" id="UP000183376">
    <property type="component" value="Chromosome I"/>
</dbReference>
<keyword evidence="1" id="KW-0812">Transmembrane</keyword>
<gene>
    <name evidence="2" type="ORF">SAMN04489726_1700</name>
</gene>
<dbReference type="EMBL" id="LT629701">
    <property type="protein sequence ID" value="SDM45343.1"/>
    <property type="molecule type" value="Genomic_DNA"/>
</dbReference>
<dbReference type="Pfam" id="PF20064">
    <property type="entry name" value="DUF6463"/>
    <property type="match status" value="1"/>
</dbReference>
<name>A0A1G9TCB9_ALLAB</name>
<protein>
    <submittedName>
        <fullName evidence="2">Uncharacterized protein</fullName>
    </submittedName>
</protein>
<proteinExistence type="predicted"/>
<dbReference type="eggNOG" id="ENOG503326I">
    <property type="taxonomic scope" value="Bacteria"/>
</dbReference>
<evidence type="ECO:0000313" key="2">
    <source>
        <dbReference type="EMBL" id="SDM45343.1"/>
    </source>
</evidence>
<evidence type="ECO:0000256" key="1">
    <source>
        <dbReference type="SAM" id="Phobius"/>
    </source>
</evidence>